<organism evidence="1 2">
    <name type="scientific">Cuscuta campestris</name>
    <dbReference type="NCBI Taxonomy" id="132261"/>
    <lineage>
        <taxon>Eukaryota</taxon>
        <taxon>Viridiplantae</taxon>
        <taxon>Streptophyta</taxon>
        <taxon>Embryophyta</taxon>
        <taxon>Tracheophyta</taxon>
        <taxon>Spermatophyta</taxon>
        <taxon>Magnoliopsida</taxon>
        <taxon>eudicotyledons</taxon>
        <taxon>Gunneridae</taxon>
        <taxon>Pentapetalae</taxon>
        <taxon>asterids</taxon>
        <taxon>lamiids</taxon>
        <taxon>Solanales</taxon>
        <taxon>Convolvulaceae</taxon>
        <taxon>Cuscuteae</taxon>
        <taxon>Cuscuta</taxon>
        <taxon>Cuscuta subgen. Grammica</taxon>
        <taxon>Cuscuta sect. Cleistogrammica</taxon>
    </lineage>
</organism>
<dbReference type="Proteomes" id="UP000595140">
    <property type="component" value="Unassembled WGS sequence"/>
</dbReference>
<keyword evidence="2" id="KW-1185">Reference proteome</keyword>
<gene>
    <name evidence="1" type="ORF">CCAM_LOCUS40537</name>
</gene>
<accession>A0A484NBG9</accession>
<name>A0A484NBG9_9ASTE</name>
<proteinExistence type="predicted"/>
<dbReference type="EMBL" id="OOIL02006618">
    <property type="protein sequence ID" value="VFQ98761.1"/>
    <property type="molecule type" value="Genomic_DNA"/>
</dbReference>
<protein>
    <submittedName>
        <fullName evidence="1">Uncharacterized protein</fullName>
    </submittedName>
</protein>
<evidence type="ECO:0000313" key="1">
    <source>
        <dbReference type="EMBL" id="VFQ98761.1"/>
    </source>
</evidence>
<sequence>MLGQQIVNSIPDFWRRILTIRRSTPLSSLFISDFGVFILLDSSIIDRLSFGFLSGIDSSLKGLFEAGGLRL</sequence>
<reference evidence="1 2" key="1">
    <citation type="submission" date="2018-04" db="EMBL/GenBank/DDBJ databases">
        <authorList>
            <person name="Vogel A."/>
        </authorList>
    </citation>
    <scope>NUCLEOTIDE SEQUENCE [LARGE SCALE GENOMIC DNA]</scope>
</reference>
<dbReference type="AlphaFoldDB" id="A0A484NBG9"/>
<evidence type="ECO:0000313" key="2">
    <source>
        <dbReference type="Proteomes" id="UP000595140"/>
    </source>
</evidence>